<evidence type="ECO:0000313" key="5">
    <source>
        <dbReference type="EMBL" id="CAB4019637.1"/>
    </source>
</evidence>
<dbReference type="GO" id="GO:0009898">
    <property type="term" value="C:cytoplasmic side of plasma membrane"/>
    <property type="evidence" value="ECO:0007669"/>
    <property type="project" value="TreeGrafter"/>
</dbReference>
<keyword evidence="4" id="KW-0175">Coiled coil</keyword>
<dbReference type="GO" id="GO:0005164">
    <property type="term" value="F:tumor necrosis factor receptor binding"/>
    <property type="evidence" value="ECO:0007669"/>
    <property type="project" value="TreeGrafter"/>
</dbReference>
<accession>A0A6S7IPG4</accession>
<reference evidence="5" key="1">
    <citation type="submission" date="2020-04" db="EMBL/GenBank/DDBJ databases">
        <authorList>
            <person name="Alioto T."/>
            <person name="Alioto T."/>
            <person name="Gomez Garrido J."/>
        </authorList>
    </citation>
    <scope>NUCLEOTIDE SEQUENCE</scope>
    <source>
        <strain evidence="5">A484AB</strain>
    </source>
</reference>
<dbReference type="InterPro" id="IPR008974">
    <property type="entry name" value="TRAF-like"/>
</dbReference>
<keyword evidence="6" id="KW-1185">Reference proteome</keyword>
<comment type="caution">
    <text evidence="5">The sequence shown here is derived from an EMBL/GenBank/DDBJ whole genome shotgun (WGS) entry which is preliminary data.</text>
</comment>
<keyword evidence="1" id="KW-1017">Isopeptide bond</keyword>
<dbReference type="InterPro" id="IPR049342">
    <property type="entry name" value="TRAF1-6_MATH_dom"/>
</dbReference>
<dbReference type="Pfam" id="PF21355">
    <property type="entry name" value="TRAF-mep_MATH"/>
    <property type="match status" value="1"/>
</dbReference>
<dbReference type="EMBL" id="CACRXK020010561">
    <property type="protein sequence ID" value="CAB4019637.1"/>
    <property type="molecule type" value="Genomic_DNA"/>
</dbReference>
<evidence type="ECO:0000256" key="4">
    <source>
        <dbReference type="ARBA" id="ARBA00023054"/>
    </source>
</evidence>
<gene>
    <name evidence="5" type="ORF">PACLA_8A032778</name>
</gene>
<dbReference type="FunFam" id="2.60.210.10:FF:000001">
    <property type="entry name" value="TNF receptor-associated factor"/>
    <property type="match status" value="1"/>
</dbReference>
<organism evidence="5 6">
    <name type="scientific">Paramuricea clavata</name>
    <name type="common">Red gorgonian</name>
    <name type="synonym">Violescent sea-whip</name>
    <dbReference type="NCBI Taxonomy" id="317549"/>
    <lineage>
        <taxon>Eukaryota</taxon>
        <taxon>Metazoa</taxon>
        <taxon>Cnidaria</taxon>
        <taxon>Anthozoa</taxon>
        <taxon>Octocorallia</taxon>
        <taxon>Malacalcyonacea</taxon>
        <taxon>Plexauridae</taxon>
        <taxon>Paramuricea</taxon>
    </lineage>
</organism>
<dbReference type="AlphaFoldDB" id="A0A6S7IPG4"/>
<dbReference type="SMART" id="SM00061">
    <property type="entry name" value="MATH"/>
    <property type="match status" value="1"/>
</dbReference>
<keyword evidence="2" id="KW-0053">Apoptosis</keyword>
<keyword evidence="3" id="KW-0832">Ubl conjugation</keyword>
<dbReference type="GO" id="GO:0043122">
    <property type="term" value="P:regulation of canonical NF-kappaB signal transduction"/>
    <property type="evidence" value="ECO:0007669"/>
    <property type="project" value="TreeGrafter"/>
</dbReference>
<dbReference type="InterPro" id="IPR002083">
    <property type="entry name" value="MATH/TRAF_dom"/>
</dbReference>
<name>A0A6S7IPG4_PARCT</name>
<keyword evidence="5" id="KW-0675">Receptor</keyword>
<dbReference type="PANTHER" id="PTHR10131">
    <property type="entry name" value="TNF RECEPTOR ASSOCIATED FACTOR"/>
    <property type="match status" value="1"/>
</dbReference>
<dbReference type="GO" id="GO:0006915">
    <property type="term" value="P:apoptotic process"/>
    <property type="evidence" value="ECO:0007669"/>
    <property type="project" value="UniProtKB-KW"/>
</dbReference>
<evidence type="ECO:0000256" key="3">
    <source>
        <dbReference type="ARBA" id="ARBA00022843"/>
    </source>
</evidence>
<dbReference type="PROSITE" id="PS50144">
    <property type="entry name" value="MATH"/>
    <property type="match status" value="1"/>
</dbReference>
<dbReference type="Gene3D" id="2.60.210.10">
    <property type="entry name" value="Apoptosis, Tumor Necrosis Factor Receptor Associated Protein 2, Chain A"/>
    <property type="match status" value="1"/>
</dbReference>
<dbReference type="Proteomes" id="UP001152795">
    <property type="component" value="Unassembled WGS sequence"/>
</dbReference>
<dbReference type="SUPFAM" id="SSF49599">
    <property type="entry name" value="TRAF domain-like"/>
    <property type="match status" value="1"/>
</dbReference>
<evidence type="ECO:0000313" key="6">
    <source>
        <dbReference type="Proteomes" id="UP001152795"/>
    </source>
</evidence>
<evidence type="ECO:0000256" key="2">
    <source>
        <dbReference type="ARBA" id="ARBA00022703"/>
    </source>
</evidence>
<sequence>MVSIQQLDEGLLQVLNGLICLDVTLVAAVLFVVAFFTVLIIIACNIVGLETLVANVYRRSSGEDVENVMMAVNDQREVRELKEQVSELTTACGNLQRRHVILEKEVKDKISIIDRLQSRMDQMDESLAKQTRRIADLEFPRGPPAHEIHNGILLWKIEDYEKKRQDAIHGVKTTLSSRPFYTDLRGYKMCAVIYLNGYGSGKGSHLSLFFVVIRGDNDALLTWPFQKKITMMLLDQGNGDHMIDVFHSDPQSSSFQRPELDMNVPSGFPEFVPLESLNNRQYIKDDVMFIKIIVD</sequence>
<proteinExistence type="predicted"/>
<evidence type="ECO:0000256" key="1">
    <source>
        <dbReference type="ARBA" id="ARBA00022499"/>
    </source>
</evidence>
<protein>
    <submittedName>
        <fullName evidence="5">TNF receptor-associated factor 3-like</fullName>
    </submittedName>
</protein>
<dbReference type="OrthoDB" id="10002862at2759"/>
<dbReference type="PANTHER" id="PTHR10131:SF138">
    <property type="entry name" value="RE66324P"/>
    <property type="match status" value="1"/>
</dbReference>